<dbReference type="EMBL" id="GBXM01098440">
    <property type="protein sequence ID" value="JAH10137.1"/>
    <property type="molecule type" value="Transcribed_RNA"/>
</dbReference>
<sequence length="25" mass="2824">MQDSDRVLSQLYGHVAWEGGNEGFK</sequence>
<dbReference type="AlphaFoldDB" id="A0A0E9Q0T4"/>
<reference evidence="1" key="1">
    <citation type="submission" date="2014-11" db="EMBL/GenBank/DDBJ databases">
        <authorList>
            <person name="Amaro Gonzalez C."/>
        </authorList>
    </citation>
    <scope>NUCLEOTIDE SEQUENCE</scope>
</reference>
<proteinExistence type="predicted"/>
<accession>A0A0E9Q0T4</accession>
<protein>
    <submittedName>
        <fullName evidence="1">Uncharacterized protein</fullName>
    </submittedName>
</protein>
<name>A0A0E9Q0T4_ANGAN</name>
<organism evidence="1">
    <name type="scientific">Anguilla anguilla</name>
    <name type="common">European freshwater eel</name>
    <name type="synonym">Muraena anguilla</name>
    <dbReference type="NCBI Taxonomy" id="7936"/>
    <lineage>
        <taxon>Eukaryota</taxon>
        <taxon>Metazoa</taxon>
        <taxon>Chordata</taxon>
        <taxon>Craniata</taxon>
        <taxon>Vertebrata</taxon>
        <taxon>Euteleostomi</taxon>
        <taxon>Actinopterygii</taxon>
        <taxon>Neopterygii</taxon>
        <taxon>Teleostei</taxon>
        <taxon>Anguilliformes</taxon>
        <taxon>Anguillidae</taxon>
        <taxon>Anguilla</taxon>
    </lineage>
</organism>
<evidence type="ECO:0000313" key="1">
    <source>
        <dbReference type="EMBL" id="JAH10137.1"/>
    </source>
</evidence>
<reference evidence="1" key="2">
    <citation type="journal article" date="2015" name="Fish Shellfish Immunol.">
        <title>Early steps in the European eel (Anguilla anguilla)-Vibrio vulnificus interaction in the gills: Role of the RtxA13 toxin.</title>
        <authorList>
            <person name="Callol A."/>
            <person name="Pajuelo D."/>
            <person name="Ebbesson L."/>
            <person name="Teles M."/>
            <person name="MacKenzie S."/>
            <person name="Amaro C."/>
        </authorList>
    </citation>
    <scope>NUCLEOTIDE SEQUENCE</scope>
</reference>